<dbReference type="Pfam" id="PF11134">
    <property type="entry name" value="Phage_stabilise"/>
    <property type="match status" value="1"/>
</dbReference>
<dbReference type="AlphaFoldDB" id="X0S3C2"/>
<sequence length="317" mass="35254">FIVSALNNGLSYNALDFGTAEADPDDIVAPIVFNNQLFIGGSETLEGFQNIGGADFPFRRTGLFVPKGISSPFSIINTNGSFMWIGSGENESPAIWTLEGNKESKVSTTAIDSILQRFTEQEIDDAFSWSYAQKGAYFVGFALPTTTLVIDTITGRWHERKSQITNAKNVTETLRFRANAIVQAYGRTLASDSVDGRAGSLDPDVYTEYGREIIRRIATQPFQNNMQSLLVPMLELTTESGVGNRDTPDPKIRMDLSKDGGKTFKWDRTRSLGKIGEFNRRAIWRRNGRFPRFVVVRFTLSDAVKPVIIQLTADIRA</sequence>
<evidence type="ECO:0000313" key="1">
    <source>
        <dbReference type="EMBL" id="GAF75553.1"/>
    </source>
</evidence>
<dbReference type="EMBL" id="BARS01004268">
    <property type="protein sequence ID" value="GAF75553.1"/>
    <property type="molecule type" value="Genomic_DNA"/>
</dbReference>
<organism evidence="1">
    <name type="scientific">marine sediment metagenome</name>
    <dbReference type="NCBI Taxonomy" id="412755"/>
    <lineage>
        <taxon>unclassified sequences</taxon>
        <taxon>metagenomes</taxon>
        <taxon>ecological metagenomes</taxon>
    </lineage>
</organism>
<reference evidence="1" key="1">
    <citation type="journal article" date="2014" name="Front. Microbiol.">
        <title>High frequency of phylogenetically diverse reductive dehalogenase-homologous genes in deep subseafloor sedimentary metagenomes.</title>
        <authorList>
            <person name="Kawai M."/>
            <person name="Futagami T."/>
            <person name="Toyoda A."/>
            <person name="Takaki Y."/>
            <person name="Nishi S."/>
            <person name="Hori S."/>
            <person name="Arai W."/>
            <person name="Tsubouchi T."/>
            <person name="Morono Y."/>
            <person name="Uchiyama I."/>
            <person name="Ito T."/>
            <person name="Fujiyama A."/>
            <person name="Inagaki F."/>
            <person name="Takami H."/>
        </authorList>
    </citation>
    <scope>NUCLEOTIDE SEQUENCE</scope>
    <source>
        <strain evidence="1">Expedition CK06-06</strain>
    </source>
</reference>
<comment type="caution">
    <text evidence="1">The sequence shown here is derived from an EMBL/GenBank/DDBJ whole genome shotgun (WGS) entry which is preliminary data.</text>
</comment>
<accession>X0S3C2</accession>
<proteinExistence type="predicted"/>
<feature type="non-terminal residue" evidence="1">
    <location>
        <position position="1"/>
    </location>
</feature>
<dbReference type="InterPro" id="IPR021098">
    <property type="entry name" value="Phage_P22_Gp10"/>
</dbReference>
<protein>
    <submittedName>
        <fullName evidence="1">Uncharacterized protein</fullName>
    </submittedName>
</protein>
<gene>
    <name evidence="1" type="ORF">S01H1_08313</name>
</gene>
<name>X0S3C2_9ZZZZ</name>